<feature type="region of interest" description="Disordered" evidence="2">
    <location>
        <begin position="146"/>
        <end position="196"/>
    </location>
</feature>
<gene>
    <name evidence="4" type="ORF">FHS68_003906</name>
</gene>
<accession>A0ABX0URE0</accession>
<dbReference type="SUPFAM" id="SSF55961">
    <property type="entry name" value="Bet v1-like"/>
    <property type="match status" value="1"/>
</dbReference>
<feature type="domain" description="Activator of Hsp90 ATPase homologue 1/2-like C-terminal" evidence="3">
    <location>
        <begin position="18"/>
        <end position="144"/>
    </location>
</feature>
<protein>
    <submittedName>
        <fullName evidence="4">Uncharacterized protein YndB with AHSA1/START domain</fullName>
    </submittedName>
</protein>
<dbReference type="Proteomes" id="UP001179181">
    <property type="component" value="Unassembled WGS sequence"/>
</dbReference>
<dbReference type="RefSeq" id="WP_167273502.1">
    <property type="nucleotide sequence ID" value="NZ_JAASQJ010000004.1"/>
</dbReference>
<name>A0ABX0URE0_9BACT</name>
<sequence>MEEDQKANVLEIERQFDVDVETLFKAWTEAEQLKQWWHPMGESLTDVKNDLKEGGEVAYFVGEAGLEITGTYSEVSLNEKLVYSWVWNMSDEGSENGYSLNVSFSAEGDGSKLRVIQDGFSKPEMLKTHQDGWDKGLDDLESYLSGSIKRADAGETQNQTSESEQPHNDNLKSAEGMSDRSGGYNEAPEQVKVGGG</sequence>
<reference evidence="4 5" key="1">
    <citation type="submission" date="2020-03" db="EMBL/GenBank/DDBJ databases">
        <title>Genomic Encyclopedia of Type Strains, Phase IV (KMG-IV): sequencing the most valuable type-strain genomes for metagenomic binning, comparative biology and taxonomic classification.</title>
        <authorList>
            <person name="Goeker M."/>
        </authorList>
    </citation>
    <scope>NUCLEOTIDE SEQUENCE [LARGE SCALE GENOMIC DNA]</scope>
    <source>
        <strain evidence="4 5">DSM 102865</strain>
    </source>
</reference>
<dbReference type="EMBL" id="JAASQJ010000004">
    <property type="protein sequence ID" value="NIJ54719.1"/>
    <property type="molecule type" value="Genomic_DNA"/>
</dbReference>
<proteinExistence type="inferred from homology"/>
<dbReference type="Pfam" id="PF08327">
    <property type="entry name" value="AHSA1"/>
    <property type="match status" value="1"/>
</dbReference>
<evidence type="ECO:0000256" key="2">
    <source>
        <dbReference type="SAM" id="MobiDB-lite"/>
    </source>
</evidence>
<keyword evidence="5" id="KW-1185">Reference proteome</keyword>
<dbReference type="InterPro" id="IPR023393">
    <property type="entry name" value="START-like_dom_sf"/>
</dbReference>
<evidence type="ECO:0000259" key="3">
    <source>
        <dbReference type="Pfam" id="PF08327"/>
    </source>
</evidence>
<dbReference type="CDD" id="cd07814">
    <property type="entry name" value="SRPBCC_CalC_Aha1-like"/>
    <property type="match status" value="1"/>
</dbReference>
<dbReference type="InterPro" id="IPR013538">
    <property type="entry name" value="ASHA1/2-like_C"/>
</dbReference>
<dbReference type="Gene3D" id="3.30.530.20">
    <property type="match status" value="1"/>
</dbReference>
<comment type="caution">
    <text evidence="4">The sequence shown here is derived from an EMBL/GenBank/DDBJ whole genome shotgun (WGS) entry which is preliminary data.</text>
</comment>
<comment type="similarity">
    <text evidence="1">Belongs to the AHA1 family.</text>
</comment>
<evidence type="ECO:0000256" key="1">
    <source>
        <dbReference type="ARBA" id="ARBA00006817"/>
    </source>
</evidence>
<evidence type="ECO:0000313" key="5">
    <source>
        <dbReference type="Proteomes" id="UP001179181"/>
    </source>
</evidence>
<organism evidence="4 5">
    <name type="scientific">Dyadobacter arcticus</name>
    <dbReference type="NCBI Taxonomy" id="1078754"/>
    <lineage>
        <taxon>Bacteria</taxon>
        <taxon>Pseudomonadati</taxon>
        <taxon>Bacteroidota</taxon>
        <taxon>Cytophagia</taxon>
        <taxon>Cytophagales</taxon>
        <taxon>Spirosomataceae</taxon>
        <taxon>Dyadobacter</taxon>
    </lineage>
</organism>
<evidence type="ECO:0000313" key="4">
    <source>
        <dbReference type="EMBL" id="NIJ54719.1"/>
    </source>
</evidence>